<comment type="caution">
    <text evidence="1">The sequence shown here is derived from an EMBL/GenBank/DDBJ whole genome shotgun (WGS) entry which is preliminary data.</text>
</comment>
<keyword evidence="2" id="KW-1185">Reference proteome</keyword>
<proteinExistence type="predicted"/>
<protein>
    <submittedName>
        <fullName evidence="1">Uncharacterized protein</fullName>
    </submittedName>
</protein>
<organism evidence="1 2">
    <name type="scientific">Paenimyroides viscosum</name>
    <dbReference type="NCBI Taxonomy" id="2488729"/>
    <lineage>
        <taxon>Bacteria</taxon>
        <taxon>Pseudomonadati</taxon>
        <taxon>Bacteroidota</taxon>
        <taxon>Flavobacteriia</taxon>
        <taxon>Flavobacteriales</taxon>
        <taxon>Flavobacteriaceae</taxon>
        <taxon>Paenimyroides</taxon>
    </lineage>
</organism>
<dbReference type="OrthoDB" id="1355076at2"/>
<dbReference type="Proteomes" id="UP000268372">
    <property type="component" value="Unassembled WGS sequence"/>
</dbReference>
<name>A0A3P1B203_9FLAO</name>
<dbReference type="RefSeq" id="WP_124899440.1">
    <property type="nucleotide sequence ID" value="NZ_RQTJ01000015.1"/>
</dbReference>
<evidence type="ECO:0000313" key="1">
    <source>
        <dbReference type="EMBL" id="RRA94682.1"/>
    </source>
</evidence>
<sequence>MKKFIYGTLMFFAIQTGIAQTKDAQTLVTNMGVKAQIEGIKQQILPIITTENVENFNKDFDAMVTDFVSRFSKLVDEGYKASDIQEANKKFAESKEIAQIVPIDAPSLEQKIMALQAEANVTMEGLVMKYGDPEALQAEE</sequence>
<dbReference type="AlphaFoldDB" id="A0A3P1B203"/>
<dbReference type="EMBL" id="RQTJ01000015">
    <property type="protein sequence ID" value="RRA94682.1"/>
    <property type="molecule type" value="Genomic_DNA"/>
</dbReference>
<gene>
    <name evidence="1" type="ORF">EG242_08370</name>
</gene>
<evidence type="ECO:0000313" key="2">
    <source>
        <dbReference type="Proteomes" id="UP000268372"/>
    </source>
</evidence>
<accession>A0A3P1B203</accession>
<reference evidence="1 2" key="1">
    <citation type="submission" date="2018-11" db="EMBL/GenBank/DDBJ databases">
        <title>Flavobacterium sp. nov., YIM 102796 draft genome.</title>
        <authorList>
            <person name="Li G."/>
            <person name="Jiang Y."/>
        </authorList>
    </citation>
    <scope>NUCLEOTIDE SEQUENCE [LARGE SCALE GENOMIC DNA]</scope>
    <source>
        <strain evidence="1 2">YIM 102796</strain>
    </source>
</reference>